<proteinExistence type="predicted"/>
<evidence type="ECO:0000313" key="2">
    <source>
        <dbReference type="Proteomes" id="UP001143474"/>
    </source>
</evidence>
<dbReference type="Proteomes" id="UP001143474">
    <property type="component" value="Unassembled WGS sequence"/>
</dbReference>
<dbReference type="RefSeq" id="WP_271220690.1">
    <property type="nucleotide sequence ID" value="NZ_BAAAVD010000009.1"/>
</dbReference>
<name>A0A9W6I6X5_9ACTN</name>
<comment type="caution">
    <text evidence="1">The sequence shown here is derived from an EMBL/GenBank/DDBJ whole genome shotgun (WGS) entry which is preliminary data.</text>
</comment>
<sequence length="285" mass="31600">MVNLGFVGPSRPANDYRLLKVTDGDTPNIAMAIRMVSIDTPESKYGGRAATAQATLERAKARLLDGTYDALPQDLRDYLVARITPDAAQRHLAAGQAAAQEHEDMVNIRLADPNGRRRKLAVIATGELVEDKGRLLAYTAPWFSGSASDPLPPRNDPQRRTFNLDMIASGWAATFVIYPSIPSASDLNLLLREARAAWREKRGAWARFGEDLLLGYEYRACIKLGAKNLDDGPAAAIGQAYQRVCVDLRTKDEVGLYGYHRVPPPQRLWIWEEDLVQARKDLSIT</sequence>
<organism evidence="1 2">
    <name type="scientific">Streptosporangium carneum</name>
    <dbReference type="NCBI Taxonomy" id="47481"/>
    <lineage>
        <taxon>Bacteria</taxon>
        <taxon>Bacillati</taxon>
        <taxon>Actinomycetota</taxon>
        <taxon>Actinomycetes</taxon>
        <taxon>Streptosporangiales</taxon>
        <taxon>Streptosporangiaceae</taxon>
        <taxon>Streptosporangium</taxon>
    </lineage>
</organism>
<accession>A0A9W6I6X5</accession>
<dbReference type="InterPro" id="IPR035437">
    <property type="entry name" value="SNase_OB-fold_sf"/>
</dbReference>
<dbReference type="EMBL" id="BSEV01000016">
    <property type="protein sequence ID" value="GLK12359.1"/>
    <property type="molecule type" value="Genomic_DNA"/>
</dbReference>
<dbReference type="AlphaFoldDB" id="A0A9W6I6X5"/>
<gene>
    <name evidence="1" type="ORF">GCM10017600_57690</name>
</gene>
<keyword evidence="2" id="KW-1185">Reference proteome</keyword>
<reference evidence="1" key="1">
    <citation type="journal article" date="2014" name="Int. J. Syst. Evol. Microbiol.">
        <title>Complete genome sequence of Corynebacterium casei LMG S-19264T (=DSM 44701T), isolated from a smear-ripened cheese.</title>
        <authorList>
            <consortium name="US DOE Joint Genome Institute (JGI-PGF)"/>
            <person name="Walter F."/>
            <person name="Albersmeier A."/>
            <person name="Kalinowski J."/>
            <person name="Ruckert C."/>
        </authorList>
    </citation>
    <scope>NUCLEOTIDE SEQUENCE</scope>
    <source>
        <strain evidence="1">VKM Ac-2007</strain>
    </source>
</reference>
<protein>
    <recommendedName>
        <fullName evidence="3">Nuclease</fullName>
    </recommendedName>
</protein>
<dbReference type="SUPFAM" id="SSF50199">
    <property type="entry name" value="Staphylococcal nuclease"/>
    <property type="match status" value="1"/>
</dbReference>
<reference evidence="1" key="2">
    <citation type="submission" date="2023-01" db="EMBL/GenBank/DDBJ databases">
        <authorList>
            <person name="Sun Q."/>
            <person name="Evtushenko L."/>
        </authorList>
    </citation>
    <scope>NUCLEOTIDE SEQUENCE</scope>
    <source>
        <strain evidence="1">VKM Ac-2007</strain>
    </source>
</reference>
<evidence type="ECO:0000313" key="1">
    <source>
        <dbReference type="EMBL" id="GLK12359.1"/>
    </source>
</evidence>
<dbReference type="Gene3D" id="2.40.50.90">
    <property type="match status" value="1"/>
</dbReference>
<evidence type="ECO:0008006" key="3">
    <source>
        <dbReference type="Google" id="ProtNLM"/>
    </source>
</evidence>